<dbReference type="Proteomes" id="UP000326678">
    <property type="component" value="Chromosome Gxm1"/>
</dbReference>
<gene>
    <name evidence="1" type="ORF">GXM_03162</name>
</gene>
<accession>A0A5P8VZ35</accession>
<protein>
    <submittedName>
        <fullName evidence="1">Uncharacterized protein</fullName>
    </submittedName>
</protein>
<keyword evidence="2" id="KW-1185">Reference proteome</keyword>
<name>A0A5P8VZ35_9NOSO</name>
<sequence>MKLSQVDKFYMTEKAPFGWEKGFKLFNFRELSIYIKFIRLV</sequence>
<reference evidence="1 2" key="1">
    <citation type="submission" date="2019-10" db="EMBL/GenBank/DDBJ databases">
        <title>Genomic and transcriptomic insights into the perfect genentic adaptation of a filamentous nitrogen-fixing cyanobacterium to rice fields.</title>
        <authorList>
            <person name="Chen Z."/>
        </authorList>
    </citation>
    <scope>NUCLEOTIDE SEQUENCE [LARGE SCALE GENOMIC DNA]</scope>
    <source>
        <strain evidence="1">CCNUC1</strain>
    </source>
</reference>
<dbReference type="EMBL" id="CP045226">
    <property type="protein sequence ID" value="QFS45685.1"/>
    <property type="molecule type" value="Genomic_DNA"/>
</dbReference>
<dbReference type="KEGG" id="nsh:GXM_03162"/>
<proteinExistence type="predicted"/>
<organism evidence="1 2">
    <name type="scientific">Nostoc sphaeroides CCNUC1</name>
    <dbReference type="NCBI Taxonomy" id="2653204"/>
    <lineage>
        <taxon>Bacteria</taxon>
        <taxon>Bacillati</taxon>
        <taxon>Cyanobacteriota</taxon>
        <taxon>Cyanophyceae</taxon>
        <taxon>Nostocales</taxon>
        <taxon>Nostocaceae</taxon>
        <taxon>Nostoc</taxon>
    </lineage>
</organism>
<evidence type="ECO:0000313" key="1">
    <source>
        <dbReference type="EMBL" id="QFS45685.1"/>
    </source>
</evidence>
<dbReference type="AlphaFoldDB" id="A0A5P8VZ35"/>
<evidence type="ECO:0000313" key="2">
    <source>
        <dbReference type="Proteomes" id="UP000326678"/>
    </source>
</evidence>